<organism evidence="1 2">
    <name type="scientific">Cetraspora pellucida</name>
    <dbReference type="NCBI Taxonomy" id="1433469"/>
    <lineage>
        <taxon>Eukaryota</taxon>
        <taxon>Fungi</taxon>
        <taxon>Fungi incertae sedis</taxon>
        <taxon>Mucoromycota</taxon>
        <taxon>Glomeromycotina</taxon>
        <taxon>Glomeromycetes</taxon>
        <taxon>Diversisporales</taxon>
        <taxon>Gigasporaceae</taxon>
        <taxon>Cetraspora</taxon>
    </lineage>
</organism>
<proteinExistence type="predicted"/>
<keyword evidence="2" id="KW-1185">Reference proteome</keyword>
<sequence length="67" mass="8162">MNTKRDIQLIIEAWNHFEISTSNRLAERSKFHQLERENYLKHASQNLIRISQAKHWSNVFNRKKLDK</sequence>
<accession>A0A9N9GGP6</accession>
<dbReference type="AlphaFoldDB" id="A0A9N9GGP6"/>
<dbReference type="EMBL" id="CAJVQA010004910">
    <property type="protein sequence ID" value="CAG8609181.1"/>
    <property type="molecule type" value="Genomic_DNA"/>
</dbReference>
<comment type="caution">
    <text evidence="1">The sequence shown here is derived from an EMBL/GenBank/DDBJ whole genome shotgun (WGS) entry which is preliminary data.</text>
</comment>
<evidence type="ECO:0000313" key="2">
    <source>
        <dbReference type="Proteomes" id="UP000789759"/>
    </source>
</evidence>
<protein>
    <submittedName>
        <fullName evidence="1">22440_t:CDS:1</fullName>
    </submittedName>
</protein>
<reference evidence="1" key="1">
    <citation type="submission" date="2021-06" db="EMBL/GenBank/DDBJ databases">
        <authorList>
            <person name="Kallberg Y."/>
            <person name="Tangrot J."/>
            <person name="Rosling A."/>
        </authorList>
    </citation>
    <scope>NUCLEOTIDE SEQUENCE</scope>
    <source>
        <strain evidence="1">FL966</strain>
    </source>
</reference>
<dbReference type="Proteomes" id="UP000789759">
    <property type="component" value="Unassembled WGS sequence"/>
</dbReference>
<name>A0A9N9GGP6_9GLOM</name>
<evidence type="ECO:0000313" key="1">
    <source>
        <dbReference type="EMBL" id="CAG8609181.1"/>
    </source>
</evidence>
<gene>
    <name evidence="1" type="ORF">CPELLU_LOCUS7368</name>
</gene>